<dbReference type="eggNOG" id="COG1959">
    <property type="taxonomic scope" value="Bacteria"/>
</dbReference>
<keyword evidence="2" id="KW-1185">Reference proteome</keyword>
<dbReference type="AlphaFoldDB" id="S0ESU1"/>
<dbReference type="PROSITE" id="PS51197">
    <property type="entry name" value="HTH_RRF2_2"/>
    <property type="match status" value="1"/>
</dbReference>
<dbReference type="KEGG" id="ccz:CCALI_00610"/>
<organism evidence="1 2">
    <name type="scientific">Chthonomonas calidirosea (strain DSM 23976 / ICMP 18418 / T49)</name>
    <dbReference type="NCBI Taxonomy" id="1303518"/>
    <lineage>
        <taxon>Bacteria</taxon>
        <taxon>Bacillati</taxon>
        <taxon>Armatimonadota</taxon>
        <taxon>Chthonomonadia</taxon>
        <taxon>Chthonomonadales</taxon>
        <taxon>Chthonomonadaceae</taxon>
        <taxon>Chthonomonas</taxon>
    </lineage>
</organism>
<dbReference type="GO" id="GO:0005829">
    <property type="term" value="C:cytosol"/>
    <property type="evidence" value="ECO:0007669"/>
    <property type="project" value="TreeGrafter"/>
</dbReference>
<evidence type="ECO:0000313" key="2">
    <source>
        <dbReference type="Proteomes" id="UP000014227"/>
    </source>
</evidence>
<dbReference type="HOGENOM" id="CLU_107144_1_2_0"/>
<dbReference type="Pfam" id="PF02082">
    <property type="entry name" value="Rrf2"/>
    <property type="match status" value="1"/>
</dbReference>
<dbReference type="Proteomes" id="UP000014227">
    <property type="component" value="Chromosome I"/>
</dbReference>
<dbReference type="InterPro" id="IPR030489">
    <property type="entry name" value="TR_Rrf2-type_CS"/>
</dbReference>
<sequence>MISLSKQTDYGLLALSYLAHVKTGRAVNAREIAIEYGIPQELLAKILQRLARARLVVSTAGPNGGYRLAKPAEQISIGAVIEAIDGPPAFVYCMKEEHLNACEQMPRCTIRAPLARINARLRQMLNLITLAEICGGEAPAVQVPTDEIDIMPSQKVSKKNTTCQ</sequence>
<dbReference type="SUPFAM" id="SSF46785">
    <property type="entry name" value="Winged helix' DNA-binding domain"/>
    <property type="match status" value="1"/>
</dbReference>
<dbReference type="PANTHER" id="PTHR33221:SF15">
    <property type="entry name" value="HTH-TYPE TRANSCRIPTIONAL REGULATOR YWGB-RELATED"/>
    <property type="match status" value="1"/>
</dbReference>
<dbReference type="PROSITE" id="PS01332">
    <property type="entry name" value="HTH_RRF2_1"/>
    <property type="match status" value="1"/>
</dbReference>
<dbReference type="InterPro" id="IPR036388">
    <property type="entry name" value="WH-like_DNA-bd_sf"/>
</dbReference>
<dbReference type="OrthoDB" id="9800519at2"/>
<proteinExistence type="predicted"/>
<dbReference type="EMBL" id="HF951689">
    <property type="protein sequence ID" value="CCW34436.1"/>
    <property type="molecule type" value="Genomic_DNA"/>
</dbReference>
<dbReference type="PATRIC" id="fig|1303518.3.peg.613"/>
<dbReference type="InParanoid" id="S0ESU1"/>
<accession>S0ESU1</accession>
<dbReference type="Gene3D" id="1.10.10.10">
    <property type="entry name" value="Winged helix-like DNA-binding domain superfamily/Winged helix DNA-binding domain"/>
    <property type="match status" value="1"/>
</dbReference>
<reference evidence="2" key="1">
    <citation type="submission" date="2013-03" db="EMBL/GenBank/DDBJ databases">
        <title>Genome sequence of Chthonomonas calidirosea, the first sequenced genome from the Armatimonadetes phylum (formally candidate division OP10).</title>
        <authorList>
            <person name="Lee K.C.Y."/>
            <person name="Morgan X.C."/>
            <person name="Dunfield P.F."/>
            <person name="Tamas I."/>
            <person name="Houghton K.M."/>
            <person name="Vyssotski M."/>
            <person name="Ryan J.L.J."/>
            <person name="Lagutin K."/>
            <person name="McDonald I.R."/>
            <person name="Stott M.B."/>
        </authorList>
    </citation>
    <scope>NUCLEOTIDE SEQUENCE [LARGE SCALE GENOMIC DNA]</scope>
    <source>
        <strain evidence="2">DSM 23976 / ICMP 18418 / T49</strain>
    </source>
</reference>
<dbReference type="GO" id="GO:0003700">
    <property type="term" value="F:DNA-binding transcription factor activity"/>
    <property type="evidence" value="ECO:0007669"/>
    <property type="project" value="TreeGrafter"/>
</dbReference>
<dbReference type="STRING" id="454171.CP488_00544"/>
<protein>
    <submittedName>
        <fullName evidence="1">Transcriptional regulator, BadM/Rrf2 family</fullName>
    </submittedName>
</protein>
<gene>
    <name evidence="1" type="ORF">CCALI_00610</name>
</gene>
<dbReference type="InterPro" id="IPR000944">
    <property type="entry name" value="Tscrpt_reg_Rrf2"/>
</dbReference>
<dbReference type="FunCoup" id="S0ESU1">
    <property type="interactions" value="36"/>
</dbReference>
<dbReference type="PANTHER" id="PTHR33221">
    <property type="entry name" value="WINGED HELIX-TURN-HELIX TRANSCRIPTIONAL REGULATOR, RRF2 FAMILY"/>
    <property type="match status" value="1"/>
</dbReference>
<dbReference type="InterPro" id="IPR036390">
    <property type="entry name" value="WH_DNA-bd_sf"/>
</dbReference>
<name>S0ESU1_CHTCT</name>
<evidence type="ECO:0000313" key="1">
    <source>
        <dbReference type="EMBL" id="CCW34436.1"/>
    </source>
</evidence>
<dbReference type="RefSeq" id="WP_016481998.1">
    <property type="nucleotide sequence ID" value="NC_021487.1"/>
</dbReference>
<dbReference type="NCBIfam" id="TIGR00738">
    <property type="entry name" value="rrf2_super"/>
    <property type="match status" value="1"/>
</dbReference>